<dbReference type="Pfam" id="PF13412">
    <property type="entry name" value="HTH_24"/>
    <property type="match status" value="1"/>
</dbReference>
<feature type="domain" description="HTH asnC-type" evidence="4">
    <location>
        <begin position="3"/>
        <end position="64"/>
    </location>
</feature>
<dbReference type="GO" id="GO:0043565">
    <property type="term" value="F:sequence-specific DNA binding"/>
    <property type="evidence" value="ECO:0007669"/>
    <property type="project" value="InterPro"/>
</dbReference>
<dbReference type="InterPro" id="IPR019888">
    <property type="entry name" value="Tscrpt_reg_AsnC-like"/>
</dbReference>
<dbReference type="AlphaFoldDB" id="A0A840CDX4"/>
<evidence type="ECO:0000256" key="1">
    <source>
        <dbReference type="ARBA" id="ARBA00023015"/>
    </source>
</evidence>
<dbReference type="GO" id="GO:0043200">
    <property type="term" value="P:response to amino acid"/>
    <property type="evidence" value="ECO:0007669"/>
    <property type="project" value="TreeGrafter"/>
</dbReference>
<dbReference type="RefSeq" id="WP_054539321.1">
    <property type="nucleotide sequence ID" value="NZ_JACIEQ010000004.1"/>
</dbReference>
<dbReference type="Gene3D" id="3.30.70.920">
    <property type="match status" value="1"/>
</dbReference>
<keyword evidence="6" id="KW-1185">Reference proteome</keyword>
<keyword evidence="3" id="KW-0804">Transcription</keyword>
<dbReference type="InterPro" id="IPR036388">
    <property type="entry name" value="WH-like_DNA-bd_sf"/>
</dbReference>
<name>A0A840CDX4_9RHOB</name>
<protein>
    <submittedName>
        <fullName evidence="5">Lrp/AsnC family transcriptional regulator</fullName>
    </submittedName>
</protein>
<dbReference type="InterPro" id="IPR019887">
    <property type="entry name" value="Tscrpt_reg_AsnC/Lrp_C"/>
</dbReference>
<dbReference type="Gene3D" id="1.10.10.10">
    <property type="entry name" value="Winged helix-like DNA-binding domain superfamily/Winged helix DNA-binding domain"/>
    <property type="match status" value="1"/>
</dbReference>
<dbReference type="SUPFAM" id="SSF46785">
    <property type="entry name" value="Winged helix' DNA-binding domain"/>
    <property type="match status" value="1"/>
</dbReference>
<dbReference type="CDD" id="cd00090">
    <property type="entry name" value="HTH_ARSR"/>
    <property type="match status" value="1"/>
</dbReference>
<dbReference type="PANTHER" id="PTHR30154">
    <property type="entry name" value="LEUCINE-RESPONSIVE REGULATORY PROTEIN"/>
    <property type="match status" value="1"/>
</dbReference>
<keyword evidence="1" id="KW-0805">Transcription regulation</keyword>
<dbReference type="PRINTS" id="PR00033">
    <property type="entry name" value="HTHASNC"/>
</dbReference>
<dbReference type="GO" id="GO:0005829">
    <property type="term" value="C:cytosol"/>
    <property type="evidence" value="ECO:0007669"/>
    <property type="project" value="TreeGrafter"/>
</dbReference>
<evidence type="ECO:0000256" key="2">
    <source>
        <dbReference type="ARBA" id="ARBA00023125"/>
    </source>
</evidence>
<dbReference type="PROSITE" id="PS50956">
    <property type="entry name" value="HTH_ASNC_2"/>
    <property type="match status" value="1"/>
</dbReference>
<dbReference type="InterPro" id="IPR000485">
    <property type="entry name" value="AsnC-type_HTH_dom"/>
</dbReference>
<dbReference type="GO" id="GO:0006355">
    <property type="term" value="P:regulation of DNA-templated transcription"/>
    <property type="evidence" value="ECO:0007669"/>
    <property type="project" value="UniProtKB-ARBA"/>
</dbReference>
<keyword evidence="2" id="KW-0238">DNA-binding</keyword>
<evidence type="ECO:0000259" key="4">
    <source>
        <dbReference type="PROSITE" id="PS50956"/>
    </source>
</evidence>
<organism evidence="5 6">
    <name type="scientific">Actibacterium naphthalenivorans</name>
    <dbReference type="NCBI Taxonomy" id="1614693"/>
    <lineage>
        <taxon>Bacteria</taxon>
        <taxon>Pseudomonadati</taxon>
        <taxon>Pseudomonadota</taxon>
        <taxon>Alphaproteobacteria</taxon>
        <taxon>Rhodobacterales</taxon>
        <taxon>Roseobacteraceae</taxon>
        <taxon>Actibacterium</taxon>
    </lineage>
</organism>
<dbReference type="EMBL" id="JACIEQ010000004">
    <property type="protein sequence ID" value="MBB4023043.1"/>
    <property type="molecule type" value="Genomic_DNA"/>
</dbReference>
<dbReference type="SMART" id="SM00344">
    <property type="entry name" value="HTH_ASNC"/>
    <property type="match status" value="1"/>
</dbReference>
<proteinExistence type="predicted"/>
<dbReference type="Pfam" id="PF01037">
    <property type="entry name" value="AsnC_trans_reg"/>
    <property type="match status" value="1"/>
</dbReference>
<accession>A0A840CDX4</accession>
<reference evidence="5" key="1">
    <citation type="submission" date="2020-08" db="EMBL/GenBank/DDBJ databases">
        <title>Genomic Encyclopedia of Type Strains, Phase IV (KMG-IV): sequencing the most valuable type-strain genomes for metagenomic binning, comparative biology and taxonomic classification.</title>
        <authorList>
            <person name="Goeker M."/>
        </authorList>
    </citation>
    <scope>NUCLEOTIDE SEQUENCE [LARGE SCALE GENOMIC DNA]</scope>
    <source>
        <strain evidence="5">DSM 105040</strain>
    </source>
</reference>
<dbReference type="SUPFAM" id="SSF54909">
    <property type="entry name" value="Dimeric alpha+beta barrel"/>
    <property type="match status" value="1"/>
</dbReference>
<dbReference type="Proteomes" id="UP000585681">
    <property type="component" value="Unassembled WGS sequence"/>
</dbReference>
<evidence type="ECO:0000313" key="5">
    <source>
        <dbReference type="EMBL" id="MBB4023043.1"/>
    </source>
</evidence>
<dbReference type="PANTHER" id="PTHR30154:SF34">
    <property type="entry name" value="TRANSCRIPTIONAL REGULATOR AZLB"/>
    <property type="match status" value="1"/>
</dbReference>
<evidence type="ECO:0000313" key="6">
    <source>
        <dbReference type="Proteomes" id="UP000585681"/>
    </source>
</evidence>
<gene>
    <name evidence="5" type="ORF">GGR17_002865</name>
</gene>
<comment type="caution">
    <text evidence="5">The sequence shown here is derived from an EMBL/GenBank/DDBJ whole genome shotgun (WGS) entry which is preliminary data.</text>
</comment>
<dbReference type="InterPro" id="IPR011991">
    <property type="entry name" value="ArsR-like_HTH"/>
</dbReference>
<dbReference type="InterPro" id="IPR011008">
    <property type="entry name" value="Dimeric_a/b-barrel"/>
</dbReference>
<dbReference type="InterPro" id="IPR036390">
    <property type="entry name" value="WH_DNA-bd_sf"/>
</dbReference>
<evidence type="ECO:0000256" key="3">
    <source>
        <dbReference type="ARBA" id="ARBA00023163"/>
    </source>
</evidence>
<sequence length="152" mass="17446">MQIDDTDRRLLRHLQAEPQMATADLADRAGITAATCWRRLEKLRRAGVLLGTRAVIDWRALGYGVVVSLRFTLDKTDPRAFDEFMTAARDVPEVYEIQTFLGRVDVRLNVLARDMPHYQEIYRHRILTLPHIADIEALMHVADIKLDQGLPL</sequence>